<dbReference type="PATRIC" id="fig|1433126.3.peg.2319"/>
<evidence type="ECO:0000256" key="8">
    <source>
        <dbReference type="ARBA" id="ARBA00023118"/>
    </source>
</evidence>
<dbReference type="GO" id="GO:0003677">
    <property type="term" value="F:DNA binding"/>
    <property type="evidence" value="ECO:0007669"/>
    <property type="project" value="UniProtKB-UniRule"/>
</dbReference>
<dbReference type="STRING" id="1433126.BN938_2342"/>
<feature type="active site" description="For RuvC-like nuclease domain" evidence="12">
    <location>
        <position position="8"/>
    </location>
</feature>
<dbReference type="PROSITE" id="PS51749">
    <property type="entry name" value="HNH_CAS9"/>
    <property type="match status" value="1"/>
</dbReference>
<keyword evidence="3" id="KW-0479">Metal-binding</keyword>
<proteinExistence type="inferred from homology"/>
<comment type="subunit">
    <text evidence="11 12">Monomer. Binds crRNA and tracrRNA.</text>
</comment>
<dbReference type="GO" id="GO:0003723">
    <property type="term" value="F:RNA binding"/>
    <property type="evidence" value="ECO:0007669"/>
    <property type="project" value="UniProtKB-UniRule"/>
</dbReference>
<keyword evidence="7 12" id="KW-0694">RNA-binding</keyword>
<dbReference type="InterPro" id="IPR033114">
    <property type="entry name" value="HNH_CAS9"/>
</dbReference>
<dbReference type="InterPro" id="IPR028629">
    <property type="entry name" value="Cas9"/>
</dbReference>
<dbReference type="GO" id="GO:0051607">
    <property type="term" value="P:defense response to virus"/>
    <property type="evidence" value="ECO:0007669"/>
    <property type="project" value="UniProtKB-UniRule"/>
</dbReference>
<comment type="function">
    <text evidence="12">CRISPR (clustered regularly interspaced short palindromic repeat) is an adaptive immune system that provides protection against mobile genetic elements (viruses, transposable elements and conjugative plasmids). CRISPR clusters contain spacers, sequences complementary to antecedent mobile elements, and target invading nucleic acids. CRISPR clusters are transcribed and processed into CRISPR RNA (crRNA). In type II CRISPR systems correct processing of pre-crRNA requires a trans-encoded small RNA (tracrRNA), endogenous ribonuclease 3 (rnc) and this protein. The tracrRNA serves as a guide for ribonuclease 3-aided processing of pre-crRNA. Subsequently Cas9/crRNA/tracrRNA endonucleolytically cleaves linear or circular dsDNA target complementary to the spacer; Cas9 is inactive in the absence of the 2 guide RNAs (gRNA). Cas9 recognizes the protospacer adjacent motif (PAM) in the CRISPR repeat sequences to help distinguish self versus nonself, as targets within the bacterial CRISPR locus do not have PAMs. PAM recognition is also required for catalytic activity.</text>
</comment>
<evidence type="ECO:0000313" key="15">
    <source>
        <dbReference type="Proteomes" id="UP000027616"/>
    </source>
</evidence>
<keyword evidence="10" id="KW-0464">Manganese</keyword>
<keyword evidence="9 12" id="KW-0238">DNA-binding</keyword>
<evidence type="ECO:0000256" key="7">
    <source>
        <dbReference type="ARBA" id="ARBA00022884"/>
    </source>
</evidence>
<evidence type="ECO:0000256" key="2">
    <source>
        <dbReference type="ARBA" id="ARBA00022722"/>
    </source>
</evidence>
<feature type="active site" description="Proton acceptor for HNH nuclease domain" evidence="12">
    <location>
        <position position="612"/>
    </location>
</feature>
<feature type="domain" description="HNH Cas9-type" evidence="13">
    <location>
        <begin position="533"/>
        <end position="693"/>
    </location>
</feature>
<evidence type="ECO:0000256" key="3">
    <source>
        <dbReference type="ARBA" id="ARBA00022723"/>
    </source>
</evidence>
<accession>A0A060RE66</accession>
<dbReference type="HOGENOM" id="CLU_004928_0_0_10"/>
<keyword evidence="8 12" id="KW-0051">Antiviral defense</keyword>
<dbReference type="Gene3D" id="3.30.420.10">
    <property type="entry name" value="Ribonuclease H-like superfamily/Ribonuclease H"/>
    <property type="match status" value="3"/>
</dbReference>
<dbReference type="GO" id="GO:0046872">
    <property type="term" value="F:metal ion binding"/>
    <property type="evidence" value="ECO:0007669"/>
    <property type="project" value="UniProtKB-UniRule"/>
</dbReference>
<dbReference type="KEGG" id="rbc:BN938_2342"/>
<dbReference type="Pfam" id="PF18541">
    <property type="entry name" value="RuvC_III"/>
    <property type="match status" value="1"/>
</dbReference>
<dbReference type="Proteomes" id="UP000027616">
    <property type="component" value="Chromosome I"/>
</dbReference>
<dbReference type="Pfam" id="PF13395">
    <property type="entry name" value="HNH_4"/>
    <property type="match status" value="1"/>
</dbReference>
<comment type="cofactor">
    <cofactor evidence="1">
        <name>Mg(2+)</name>
        <dbReference type="ChEBI" id="CHEBI:18420"/>
    </cofactor>
</comment>
<dbReference type="EC" id="3.1.-.-" evidence="12"/>
<evidence type="ECO:0000256" key="11">
    <source>
        <dbReference type="ARBA" id="ARBA00046380"/>
    </source>
</evidence>
<evidence type="ECO:0000256" key="5">
    <source>
        <dbReference type="ARBA" id="ARBA00022801"/>
    </source>
</evidence>
<comment type="domain">
    <text evidence="12">Has 2 endonuclease domains. The discontinuous RuvC-like domain cleaves the target DNA noncomplementary to crRNA while the HNH nuclease domain cleaves the target DNA complementary to crRNA.</text>
</comment>
<dbReference type="GO" id="GO:0004519">
    <property type="term" value="F:endonuclease activity"/>
    <property type="evidence" value="ECO:0007669"/>
    <property type="project" value="UniProtKB-UniRule"/>
</dbReference>
<evidence type="ECO:0000256" key="10">
    <source>
        <dbReference type="ARBA" id="ARBA00023211"/>
    </source>
</evidence>
<dbReference type="GO" id="GO:0043571">
    <property type="term" value="P:maintenance of CRISPR repeat elements"/>
    <property type="evidence" value="ECO:0007669"/>
    <property type="project" value="UniProtKB-UniRule"/>
</dbReference>
<reference evidence="14 15" key="1">
    <citation type="journal article" date="2015" name="Genome Announc.">
        <title>Complete Genome Sequence of the Novel Leech Symbiont Mucinivorans hirudinis M3T.</title>
        <authorList>
            <person name="Nelson M.C."/>
            <person name="Bomar L."/>
            <person name="Graf J."/>
        </authorList>
    </citation>
    <scope>NUCLEOTIDE SEQUENCE [LARGE SCALE GENOMIC DNA]</scope>
    <source>
        <strain evidence="15">M3</strain>
    </source>
</reference>
<dbReference type="GO" id="GO:0016787">
    <property type="term" value="F:hydrolase activity"/>
    <property type="evidence" value="ECO:0007669"/>
    <property type="project" value="UniProtKB-KW"/>
</dbReference>
<dbReference type="HAMAP" id="MF_01480">
    <property type="entry name" value="Cas9"/>
    <property type="match status" value="1"/>
</dbReference>
<keyword evidence="2 12" id="KW-0540">Nuclease</keyword>
<evidence type="ECO:0000256" key="4">
    <source>
        <dbReference type="ARBA" id="ARBA00022759"/>
    </source>
</evidence>
<keyword evidence="4 12" id="KW-0255">Endonuclease</keyword>
<comment type="similarity">
    <text evidence="12">Belongs to the CRISPR-associated Cas9 family.</text>
</comment>
<name>A0A060RE66_9BACT</name>
<dbReference type="InterPro" id="IPR003615">
    <property type="entry name" value="HNH_nuc"/>
</dbReference>
<keyword evidence="5 12" id="KW-0378">Hydrolase</keyword>
<evidence type="ECO:0000256" key="6">
    <source>
        <dbReference type="ARBA" id="ARBA00022842"/>
    </source>
</evidence>
<organism evidence="14 15">
    <name type="scientific">Mucinivorans hirudinis</name>
    <dbReference type="NCBI Taxonomy" id="1433126"/>
    <lineage>
        <taxon>Bacteria</taxon>
        <taxon>Pseudomonadati</taxon>
        <taxon>Bacteroidota</taxon>
        <taxon>Bacteroidia</taxon>
        <taxon>Bacteroidales</taxon>
        <taxon>Rikenellaceae</taxon>
        <taxon>Mucinivorans</taxon>
    </lineage>
</organism>
<dbReference type="NCBIfam" id="TIGR01865">
    <property type="entry name" value="cas_Csn1"/>
    <property type="match status" value="1"/>
</dbReference>
<evidence type="ECO:0000256" key="12">
    <source>
        <dbReference type="HAMAP-Rule" id="MF_01480"/>
    </source>
</evidence>
<evidence type="ECO:0000256" key="9">
    <source>
        <dbReference type="ARBA" id="ARBA00023125"/>
    </source>
</evidence>
<dbReference type="SMART" id="SM00507">
    <property type="entry name" value="HNHc"/>
    <property type="match status" value="1"/>
</dbReference>
<evidence type="ECO:0000259" key="13">
    <source>
        <dbReference type="PROSITE" id="PS51749"/>
    </source>
</evidence>
<dbReference type="EMBL" id="HG934468">
    <property type="protein sequence ID" value="CDN32414.1"/>
    <property type="molecule type" value="Genomic_DNA"/>
</dbReference>
<gene>
    <name evidence="12" type="primary">cas9</name>
    <name evidence="14" type="ORF">BN938_2342</name>
</gene>
<dbReference type="InterPro" id="IPR036397">
    <property type="entry name" value="RNaseH_sf"/>
</dbReference>
<protein>
    <recommendedName>
        <fullName evidence="12">CRISPR-associated endonuclease Cas9</fullName>
        <ecNumber evidence="12">3.1.-.-</ecNumber>
    </recommendedName>
</protein>
<comment type="caution">
    <text evidence="12">Lacks conserved residue(s) required for the propagation of feature annotation.</text>
</comment>
<dbReference type="InterPro" id="IPR041383">
    <property type="entry name" value="RuvC_III"/>
</dbReference>
<keyword evidence="15" id="KW-1185">Reference proteome</keyword>
<keyword evidence="6" id="KW-0460">Magnesium</keyword>
<evidence type="ECO:0000256" key="1">
    <source>
        <dbReference type="ARBA" id="ARBA00001946"/>
    </source>
</evidence>
<evidence type="ECO:0000313" key="14">
    <source>
        <dbReference type="EMBL" id="CDN32414.1"/>
    </source>
</evidence>
<dbReference type="AlphaFoldDB" id="A0A060RE66"/>
<sequence length="1161" mass="134630">MKKILGLDLGSASIGWALVEETEQMQYNIVSLGSRIIPYNGTEGQEFEKGTGESRNSLRTKARTARKGYDRYQLRRKNLEKILLQNGMYPNEQVRALQKLELWKLRADAPNVQISLPELGRLLFWLNQKRGYKSSRSDANLDKKDTEYVATVKSRHQKIKDAGQTVGQYFYGQILENEYHRIKEQVFPREAYIEEFDAIVARQKEYYPTILKQELIDKIRNEVIYFQRGLKSQKGLVSVCEFEGREFNGHFGGPKVAPKSSPIFQLGKIWENINNIKIADIELTAEQKLVFFNYLNCHERITEAKIRELLKLSKDSRLNGQLKNGLTGNKTYSQIASCFGNKIGEYERLFKFELEVIESEKLEYTYHPKSHIPVGEKRRKYISENVEKEPYYRLWHTIYSIKDKDECRAALIKNFGIEEEIAEKLASLDFSAGGFGNKCAKVIRKILPYLMEGDKYNVAMDYAGYNHSFSQTKDENLQRVLLDSINHLPKNSLRQPIVEKILNQMINLVNEVIKQWGRPDEIRVELARKLKQSKTERNDDDNFMRKRERENEIIKADLAKYGLKATRNNVIKWRLYHEIDDKDKKLNARCIYCGQPISLTEAILGNNVDVEHIIPKDKLFDDSQSNKTLAHRSCNSGKGNKTAYDFMKDKPQFEEYVARVEELYKKHLISLTKKRKFLMSEDKIPSDFIDRQLRESQYIARKSREILQTVCRNVWSTDGGVTAHLRKLWGWDDVTMNLQMPKYKGIGMTEIVEWESNHGKNQHTQEVIKDWSKRDDHRHHAIDALVVACTRQGYIQRINTLNSSETKDEMHRKVAGSLVEFNQKHTLLNKYLITEKPFTTSEVEDVVSKILVSFKAGKKAATPGKRKVGKRGNKQVVQDGIIIPRGALHADSVSGSIKQYDPTGNFENHNVIKYKVGVGKGYLFDGKDDKKKIDKTIDCIVDKKIRDLIKQRAEESNYSLKKMFETPILFNQRAVFSVRCKTGNKAVVPIRNGYVVPDNNHHTAIYKYDGGLKEQCVSLMQAIERKRYNLPIIIKNPKEIYDKITEIANINQLLFDSLPKLDWEFVTTLQKNDMFILGMDYSATEEALADGNYRLLSEYLYKVQNISDGIYRLCHHTITKFDLSKANKPDKRFYNIQSLKAWNTLNPQKVKINILGQIERQ</sequence>
<dbReference type="eggNOG" id="COG3513">
    <property type="taxonomic scope" value="Bacteria"/>
</dbReference>